<organism evidence="1">
    <name type="scientific">marine sediment metagenome</name>
    <dbReference type="NCBI Taxonomy" id="412755"/>
    <lineage>
        <taxon>unclassified sequences</taxon>
        <taxon>metagenomes</taxon>
        <taxon>ecological metagenomes</taxon>
    </lineage>
</organism>
<comment type="caution">
    <text evidence="1">The sequence shown here is derived from an EMBL/GenBank/DDBJ whole genome shotgun (WGS) entry which is preliminary data.</text>
</comment>
<name>A0A0F9M6C0_9ZZZZ</name>
<gene>
    <name evidence="1" type="ORF">LCGC14_1129450</name>
</gene>
<reference evidence="1" key="1">
    <citation type="journal article" date="2015" name="Nature">
        <title>Complex archaea that bridge the gap between prokaryotes and eukaryotes.</title>
        <authorList>
            <person name="Spang A."/>
            <person name="Saw J.H."/>
            <person name="Jorgensen S.L."/>
            <person name="Zaremba-Niedzwiedzka K."/>
            <person name="Martijn J."/>
            <person name="Lind A.E."/>
            <person name="van Eijk R."/>
            <person name="Schleper C."/>
            <person name="Guy L."/>
            <person name="Ettema T.J."/>
        </authorList>
    </citation>
    <scope>NUCLEOTIDE SEQUENCE</scope>
</reference>
<sequence>MKILDLIHITVEDIRGLNEYESTDLLEKLFRYEFANNSLEISGLSLSSNPNIADQGIDAIITKSLPSGLDYLPSGISLYQFKASESKFNVKTEFCQKSKKTKEWQLKPLMQEYLGKKATYVLINTKKVWVFAKKESLKEKILNYLKEINDELDFPIIIYTADDVGRWCDKYPVFRLQFNKLEHAKSFDDWSVEIQDKKITATITTDTLKSIIWELFNGINSPEENIKIFRIIGEQGIGKKTFLYESLERLPISKKSNTIILDAKINKLDTLSKALYYFSVTSGILIILNCSDKYHNEICERLNTSKLKDFVLITLNSQSHIEKSKIFKETEIIEVSSWEEKDIEELIKQIDPSIPYHVSSQIIKYSQGIPDFIISIYNMLKNKDYEIYKLDNIESFCETIITFLIKESGFDRAILTRVLVGFSLFSYLGWDTANFKELTSNNLFEYKFKENKVKFSSIIELKNQLYQIEEITTYLLKVRILRKRGRFIYITPRPLAIHLLQNHTDESKIIEYFEKIRDINDKHFLNRFLERLEDFAFEDIGKKIVKLILLSTSFNNWRNINNREISGILLKLSRINNNLVVKKLTELFKKIEYNVLKEILTSRRDLIYSLQHIIWYDDTFKEGMNILLKLAIAENESYANNATGIFRDKFSIYLPGTSATLQDRMSYLEKLNKSSDENIIFLVINVLPTVFNLEWHSRMVYAELQALRPIPEEYHPKTGAEKKEYIKRGFKILEKNLKSSNTEIQKISYKILTNNFIIFLDLELWEKTKEYWIEYMKLEQNYKFELLNLIERKIRIEDTKLKNLKDQIKNGLKDKDFEVNIKNQFVIDFIKSILIGVEDNKDEFKKSDLEKAYDKLIDEKLKAHHRDYSKLEEFQEGIKKIFTPLDEINWALMNIDNWYSKGLNYEEHLKNQAKEIAHKIHINSSNLDEIFGFLITNDRYIIYLIGEEYANLDPNFEKWDLIKQTFLNNTDNRKPEFIIGYLTKYRLNNPNKYNELIDGIKKDEGLSNDLFEFAYRKDLDKWSINLIIELYDNKNIDDLDLRKFANPHRVKSLEKALYIQFIKFYFEKVKDPLNVPRGSWGDHLYILNDYLKNHKDIIPEIKELLINIITSFIDFESEEIIEGNPPLTVLRHINLSPLWRELVLLMIEECPDTLELIRNKILDHLPKLPTLVSQPEVQILFIKFLEIDQEGTWKDFEMKFINDSDIRSLFQFYFNLELLLKVPEEWVIALCKKEPDVYPSMIAKMIDEGIRRFDSLPNLIVRLVEEFYENKRFRYELIHSFDKGVKMYSPGRSAGVTHSYIKILEKWKREMSSKKFLDWIDEAIDYFNNESARATMWDEEKFESNREVVKQDEFYDREKWINSIKAEYIGKTIAFTNIEGEWRLLAHSSDEDAIYEELKQKYDNKEIEKEHKVYFRKL</sequence>
<dbReference type="InterPro" id="IPR027417">
    <property type="entry name" value="P-loop_NTPase"/>
</dbReference>
<proteinExistence type="predicted"/>
<dbReference type="EMBL" id="LAZR01005280">
    <property type="protein sequence ID" value="KKN01264.1"/>
    <property type="molecule type" value="Genomic_DNA"/>
</dbReference>
<evidence type="ECO:0000313" key="1">
    <source>
        <dbReference type="EMBL" id="KKN01264.1"/>
    </source>
</evidence>
<protein>
    <submittedName>
        <fullName evidence="1">Uncharacterized protein</fullName>
    </submittedName>
</protein>
<dbReference type="SUPFAM" id="SSF52540">
    <property type="entry name" value="P-loop containing nucleoside triphosphate hydrolases"/>
    <property type="match status" value="1"/>
</dbReference>
<accession>A0A0F9M6C0</accession>